<comment type="caution">
    <text evidence="2">The sequence shown here is derived from an EMBL/GenBank/DDBJ whole genome shotgun (WGS) entry which is preliminary data.</text>
</comment>
<accession>A0A0J7NCM0</accession>
<dbReference type="AlphaFoldDB" id="A0A0J7NCM0"/>
<dbReference type="STRING" id="67767.A0A0J7NCM0"/>
<organism evidence="2 3">
    <name type="scientific">Lasius niger</name>
    <name type="common">Black garden ant</name>
    <dbReference type="NCBI Taxonomy" id="67767"/>
    <lineage>
        <taxon>Eukaryota</taxon>
        <taxon>Metazoa</taxon>
        <taxon>Ecdysozoa</taxon>
        <taxon>Arthropoda</taxon>
        <taxon>Hexapoda</taxon>
        <taxon>Insecta</taxon>
        <taxon>Pterygota</taxon>
        <taxon>Neoptera</taxon>
        <taxon>Endopterygota</taxon>
        <taxon>Hymenoptera</taxon>
        <taxon>Apocrita</taxon>
        <taxon>Aculeata</taxon>
        <taxon>Formicoidea</taxon>
        <taxon>Formicidae</taxon>
        <taxon>Formicinae</taxon>
        <taxon>Lasius</taxon>
        <taxon>Lasius</taxon>
    </lineage>
</organism>
<evidence type="ECO:0000256" key="1">
    <source>
        <dbReference type="SAM" id="MobiDB-lite"/>
    </source>
</evidence>
<dbReference type="OrthoDB" id="10024839at2759"/>
<evidence type="ECO:0000313" key="2">
    <source>
        <dbReference type="EMBL" id="KMQ90325.1"/>
    </source>
</evidence>
<name>A0A0J7NCM0_LASNI</name>
<reference evidence="2 3" key="1">
    <citation type="submission" date="2015-04" db="EMBL/GenBank/DDBJ databases">
        <title>Lasius niger genome sequencing.</title>
        <authorList>
            <person name="Konorov E.A."/>
            <person name="Nikitin M.A."/>
            <person name="Kirill M.V."/>
            <person name="Chang P."/>
        </authorList>
    </citation>
    <scope>NUCLEOTIDE SEQUENCE [LARGE SCALE GENOMIC DNA]</scope>
    <source>
        <tissue evidence="2">Whole</tissue>
    </source>
</reference>
<dbReference type="PaxDb" id="67767-A0A0J7NCM0"/>
<protein>
    <submittedName>
        <fullName evidence="2">Rho gtpase-activating protein 6</fullName>
    </submittedName>
</protein>
<feature type="compositionally biased region" description="Polar residues" evidence="1">
    <location>
        <begin position="13"/>
        <end position="27"/>
    </location>
</feature>
<feature type="compositionally biased region" description="Basic and acidic residues" evidence="1">
    <location>
        <begin position="1"/>
        <end position="10"/>
    </location>
</feature>
<dbReference type="Proteomes" id="UP000036403">
    <property type="component" value="Unassembled WGS sequence"/>
</dbReference>
<proteinExistence type="predicted"/>
<gene>
    <name evidence="2" type="ORF">RF55_9932</name>
</gene>
<dbReference type="EMBL" id="LBMM01006794">
    <property type="protein sequence ID" value="KMQ90325.1"/>
    <property type="molecule type" value="Genomic_DNA"/>
</dbReference>
<keyword evidence="3" id="KW-1185">Reference proteome</keyword>
<sequence length="108" mass="11933">MLQISRRDVDLASTPQTGKNSATVTSGESKKYTKRRYTDTRHQTRHIPDADTLAGKTSTLGVTSTTSTISSSVTSAMTTTQNQRVPAQPVWKRRELISSAPKDREGYF</sequence>
<feature type="region of interest" description="Disordered" evidence="1">
    <location>
        <begin position="1"/>
        <end position="55"/>
    </location>
</feature>
<feature type="compositionally biased region" description="Basic and acidic residues" evidence="1">
    <location>
        <begin position="28"/>
        <end position="49"/>
    </location>
</feature>
<evidence type="ECO:0000313" key="3">
    <source>
        <dbReference type="Proteomes" id="UP000036403"/>
    </source>
</evidence>